<evidence type="ECO:0000256" key="1">
    <source>
        <dbReference type="SAM" id="MobiDB-lite"/>
    </source>
</evidence>
<sequence>MVSNDAMGEQTLQEHIEPPAIAQEPVSADLEKHHDAGKILQNSAIANSPSAPNAALNCQPQLVQDHHLQPGDTERAPSITAQEQPTADGVQDVTAQPTTSSTMPAVTLQVEEPAKNPRSMDTTRGEINDQNSISGPAAQASPRKDEAEPTLNDPSSSAVHDRRTNEHTSPITTPDEDKRAAADDRPATVAASGSQPSAVTPELFTGVPYMLSGSLTATSHEPPASEVVKAEAQPDEYHEHLTDAEHEDAQENVEDHDKEPQPAPPGHRERTQDGFPGRLPRNHSNELHQASVFDKEGLGSFDEEVWEEWSGSVGEEDDRVEMKAEFEKDHQQNGEEKEDEEEENDRDESDAHDEDDRVQLMQPQLERRVAQAKMKLHETAPRFQDPRRSAIDTQFTPITHSNNVRDSEMPTVMRQFQLQPPFGYDQFAPDYHNAMQGRQYGRPPLSTYPTTGYHTRPTIDAFPYDPMNMRSAAQMMPLAPAAYQDQAPHDRPGMFFGRPHRGSEPYRKDLYSQDYPPVENSLPAYGFPAQHVRPHVPVHANRKTPFVPAHLQPTPNQGKTQPGRFDVKEEATDDDEPLKSRVQRHPSAISEPVHGSTSPVHNAAGKNDQSGKDEDVKIVSSQPKMGFKPSKTQKAAPKQTPKTQPAQPTPEEPAQPIQPQPDDASTSSIESIDWALPKYDAQFEPPKSKDDPTVAKISLPGLYREELLLSTDHPEQETHLLLNIFMPAQRALAVPDPHPAVAILNFHTLAVMCIEAFVQFEIGDEMGTGRGHWHDEYDRSETDYRRVRDAKDADPDEIFFAVIDRWRAGVESNKQPSKMIRGVQEFCDTVLDVVFYIKENGLWRKEDKKKGAKKADEDGDGDGAKEEKGAKRAGGKINEPKVTKKAKVEKKPAATKEKAKRTKKKSEPALTVFRAPK</sequence>
<proteinExistence type="predicted"/>
<dbReference type="EMBL" id="ML979133">
    <property type="protein sequence ID" value="KAF1918755.1"/>
    <property type="molecule type" value="Genomic_DNA"/>
</dbReference>
<name>A0A6A5QSW8_AMPQU</name>
<feature type="compositionally biased region" description="Acidic residues" evidence="1">
    <location>
        <begin position="336"/>
        <end position="353"/>
    </location>
</feature>
<reference evidence="2" key="1">
    <citation type="journal article" date="2020" name="Stud. Mycol.">
        <title>101 Dothideomycetes genomes: a test case for predicting lifestyles and emergence of pathogens.</title>
        <authorList>
            <person name="Haridas S."/>
            <person name="Albert R."/>
            <person name="Binder M."/>
            <person name="Bloem J."/>
            <person name="Labutti K."/>
            <person name="Salamov A."/>
            <person name="Andreopoulos B."/>
            <person name="Baker S."/>
            <person name="Barry K."/>
            <person name="Bills G."/>
            <person name="Bluhm B."/>
            <person name="Cannon C."/>
            <person name="Castanera R."/>
            <person name="Culley D."/>
            <person name="Daum C."/>
            <person name="Ezra D."/>
            <person name="Gonzalez J."/>
            <person name="Henrissat B."/>
            <person name="Kuo A."/>
            <person name="Liang C."/>
            <person name="Lipzen A."/>
            <person name="Lutzoni F."/>
            <person name="Magnuson J."/>
            <person name="Mondo S."/>
            <person name="Nolan M."/>
            <person name="Ohm R."/>
            <person name="Pangilinan J."/>
            <person name="Park H.-J."/>
            <person name="Ramirez L."/>
            <person name="Alfaro M."/>
            <person name="Sun H."/>
            <person name="Tritt A."/>
            <person name="Yoshinaga Y."/>
            <person name="Zwiers L.-H."/>
            <person name="Turgeon B."/>
            <person name="Goodwin S."/>
            <person name="Spatafora J."/>
            <person name="Crous P."/>
            <person name="Grigoriev I."/>
        </authorList>
    </citation>
    <scope>NUCLEOTIDE SEQUENCE</scope>
    <source>
        <strain evidence="2">HMLAC05119</strain>
    </source>
</reference>
<feature type="region of interest" description="Disordered" evidence="1">
    <location>
        <begin position="847"/>
        <end position="917"/>
    </location>
</feature>
<feature type="region of interest" description="Disordered" evidence="1">
    <location>
        <begin position="1"/>
        <end position="201"/>
    </location>
</feature>
<feature type="compositionally biased region" description="Low complexity" evidence="1">
    <location>
        <begin position="42"/>
        <end position="55"/>
    </location>
</feature>
<feature type="compositionally biased region" description="Basic and acidic residues" evidence="1">
    <location>
        <begin position="320"/>
        <end position="335"/>
    </location>
</feature>
<dbReference type="OrthoDB" id="3796908at2759"/>
<feature type="compositionally biased region" description="Polar residues" evidence="1">
    <location>
        <begin position="93"/>
        <end position="104"/>
    </location>
</feature>
<feature type="compositionally biased region" description="Basic and acidic residues" evidence="1">
    <location>
        <begin position="235"/>
        <end position="272"/>
    </location>
</feature>
<protein>
    <submittedName>
        <fullName evidence="2">Uncharacterized protein</fullName>
    </submittedName>
</protein>
<feature type="region of interest" description="Disordered" evidence="1">
    <location>
        <begin position="213"/>
        <end position="358"/>
    </location>
</feature>
<feature type="region of interest" description="Disordered" evidence="1">
    <location>
        <begin position="546"/>
        <end position="667"/>
    </location>
</feature>
<keyword evidence="3" id="KW-1185">Reference proteome</keyword>
<dbReference type="Proteomes" id="UP000800096">
    <property type="component" value="Unassembled WGS sequence"/>
</dbReference>
<evidence type="ECO:0000313" key="2">
    <source>
        <dbReference type="EMBL" id="KAF1918755.1"/>
    </source>
</evidence>
<feature type="compositionally biased region" description="Basic and acidic residues" evidence="1">
    <location>
        <begin position="847"/>
        <end position="870"/>
    </location>
</feature>
<evidence type="ECO:0000313" key="3">
    <source>
        <dbReference type="Proteomes" id="UP000800096"/>
    </source>
</evidence>
<feature type="compositionally biased region" description="Pro residues" evidence="1">
    <location>
        <begin position="647"/>
        <end position="659"/>
    </location>
</feature>
<feature type="compositionally biased region" description="Low complexity" evidence="1">
    <location>
        <begin position="632"/>
        <end position="646"/>
    </location>
</feature>
<dbReference type="AlphaFoldDB" id="A0A6A5QSW8"/>
<organism evidence="2 3">
    <name type="scientific">Ampelomyces quisqualis</name>
    <name type="common">Powdery mildew agent</name>
    <dbReference type="NCBI Taxonomy" id="50730"/>
    <lineage>
        <taxon>Eukaryota</taxon>
        <taxon>Fungi</taxon>
        <taxon>Dikarya</taxon>
        <taxon>Ascomycota</taxon>
        <taxon>Pezizomycotina</taxon>
        <taxon>Dothideomycetes</taxon>
        <taxon>Pleosporomycetidae</taxon>
        <taxon>Pleosporales</taxon>
        <taxon>Pleosporineae</taxon>
        <taxon>Phaeosphaeriaceae</taxon>
        <taxon>Ampelomyces</taxon>
    </lineage>
</organism>
<accession>A0A6A5QSW8</accession>
<gene>
    <name evidence="2" type="ORF">BDU57DRAFT_119724</name>
</gene>
<feature type="compositionally biased region" description="Basic and acidic residues" evidence="1">
    <location>
        <begin position="175"/>
        <end position="186"/>
    </location>
</feature>
<feature type="compositionally biased region" description="Basic and acidic residues" evidence="1">
    <location>
        <begin position="64"/>
        <end position="75"/>
    </location>
</feature>